<evidence type="ECO:0000256" key="7">
    <source>
        <dbReference type="SAM" id="Phobius"/>
    </source>
</evidence>
<dbReference type="OrthoDB" id="5289372at2"/>
<keyword evidence="6 7" id="KW-0472">Membrane</keyword>
<evidence type="ECO:0000259" key="8">
    <source>
        <dbReference type="SMART" id="SM00014"/>
    </source>
</evidence>
<evidence type="ECO:0000313" key="9">
    <source>
        <dbReference type="EMBL" id="PJJ76874.1"/>
    </source>
</evidence>
<evidence type="ECO:0000256" key="2">
    <source>
        <dbReference type="ARBA" id="ARBA00022475"/>
    </source>
</evidence>
<accession>A0A2M9CY66</accession>
<evidence type="ECO:0000256" key="4">
    <source>
        <dbReference type="ARBA" id="ARBA00022801"/>
    </source>
</evidence>
<dbReference type="InterPro" id="IPR000326">
    <property type="entry name" value="PAP2/HPO"/>
</dbReference>
<sequence length="241" mass="25520">MDTDEGRTTGRARVLGAVWPGLVLVAVGVLTFVALYDALVEQDDLWETDTPLVEWFAAHRTPGMTTVMTVVTDTFGPIVLPVLVAIGCVVWARLARGWWEPLVLAGAMVVSTLLSSLLKVLVGRPRPDDELMAVPGLETTFSFPSGHTTGAATLVLVSGYLIQHRSGSRRAVVLWALASVVVVAAVGGSRMYLGYHFLTDVLAGICVAVVVLGGVVALTRWHDLRVGEGAGEPSHDVAPTA</sequence>
<feature type="transmembrane region" description="Helical" evidence="7">
    <location>
        <begin position="74"/>
        <end position="95"/>
    </location>
</feature>
<dbReference type="Gene3D" id="1.20.144.10">
    <property type="entry name" value="Phosphatidic acid phosphatase type 2/haloperoxidase"/>
    <property type="match status" value="2"/>
</dbReference>
<comment type="caution">
    <text evidence="9">The sequence shown here is derived from an EMBL/GenBank/DDBJ whole genome shotgun (WGS) entry which is preliminary data.</text>
</comment>
<protein>
    <submittedName>
        <fullName evidence="9">Undecaprenyl-diphosphatase</fullName>
    </submittedName>
</protein>
<dbReference type="PANTHER" id="PTHR14969:SF62">
    <property type="entry name" value="DECAPRENYLPHOSPHORYL-5-PHOSPHORIBOSE PHOSPHATASE RV3807C-RELATED"/>
    <property type="match status" value="1"/>
</dbReference>
<keyword evidence="5 7" id="KW-1133">Transmembrane helix</keyword>
<feature type="transmembrane region" description="Helical" evidence="7">
    <location>
        <begin position="174"/>
        <end position="195"/>
    </location>
</feature>
<dbReference type="SUPFAM" id="SSF48317">
    <property type="entry name" value="Acid phosphatase/Vanadium-dependent haloperoxidase"/>
    <property type="match status" value="1"/>
</dbReference>
<keyword evidence="3 7" id="KW-0812">Transmembrane</keyword>
<name>A0A2M9CY66_9CELL</name>
<dbReference type="GO" id="GO:0016787">
    <property type="term" value="F:hydrolase activity"/>
    <property type="evidence" value="ECO:0007669"/>
    <property type="project" value="UniProtKB-KW"/>
</dbReference>
<dbReference type="AlphaFoldDB" id="A0A2M9CY66"/>
<evidence type="ECO:0000256" key="1">
    <source>
        <dbReference type="ARBA" id="ARBA00004651"/>
    </source>
</evidence>
<feature type="transmembrane region" description="Helical" evidence="7">
    <location>
        <begin position="201"/>
        <end position="219"/>
    </location>
</feature>
<feature type="domain" description="Phosphatidic acid phosphatase type 2/haloperoxidase" evidence="8">
    <location>
        <begin position="100"/>
        <end position="216"/>
    </location>
</feature>
<evidence type="ECO:0000256" key="5">
    <source>
        <dbReference type="ARBA" id="ARBA00022989"/>
    </source>
</evidence>
<keyword evidence="10" id="KW-1185">Reference proteome</keyword>
<gene>
    <name evidence="9" type="ORF">CLV28_0082</name>
</gene>
<feature type="transmembrane region" description="Helical" evidence="7">
    <location>
        <begin position="141"/>
        <end position="162"/>
    </location>
</feature>
<dbReference type="InterPro" id="IPR036938">
    <property type="entry name" value="PAP2/HPO_sf"/>
</dbReference>
<keyword evidence="2" id="KW-1003">Cell membrane</keyword>
<dbReference type="RefSeq" id="WP_100421357.1">
    <property type="nucleotide sequence ID" value="NZ_BOOX01000015.1"/>
</dbReference>
<evidence type="ECO:0000313" key="10">
    <source>
        <dbReference type="Proteomes" id="UP000231693"/>
    </source>
</evidence>
<proteinExistence type="predicted"/>
<dbReference type="GO" id="GO:0005886">
    <property type="term" value="C:plasma membrane"/>
    <property type="evidence" value="ECO:0007669"/>
    <property type="project" value="UniProtKB-SubCell"/>
</dbReference>
<dbReference type="SMART" id="SM00014">
    <property type="entry name" value="acidPPc"/>
    <property type="match status" value="1"/>
</dbReference>
<comment type="subcellular location">
    <subcellularLocation>
        <location evidence="1">Cell membrane</location>
        <topology evidence="1">Multi-pass membrane protein</topology>
    </subcellularLocation>
</comment>
<dbReference type="EMBL" id="PGFE01000001">
    <property type="protein sequence ID" value="PJJ76874.1"/>
    <property type="molecule type" value="Genomic_DNA"/>
</dbReference>
<keyword evidence="4" id="KW-0378">Hydrolase</keyword>
<dbReference type="PANTHER" id="PTHR14969">
    <property type="entry name" value="SPHINGOSINE-1-PHOSPHATE PHOSPHOHYDROLASE"/>
    <property type="match status" value="1"/>
</dbReference>
<evidence type="ECO:0000256" key="6">
    <source>
        <dbReference type="ARBA" id="ARBA00023136"/>
    </source>
</evidence>
<evidence type="ECO:0000256" key="3">
    <source>
        <dbReference type="ARBA" id="ARBA00022692"/>
    </source>
</evidence>
<reference evidence="9 10" key="1">
    <citation type="submission" date="2017-11" db="EMBL/GenBank/DDBJ databases">
        <title>Genomic Encyclopedia of Archaeal and Bacterial Type Strains, Phase II (KMG-II): From Individual Species to Whole Genera.</title>
        <authorList>
            <person name="Goeker M."/>
        </authorList>
    </citation>
    <scope>NUCLEOTIDE SEQUENCE [LARGE SCALE GENOMIC DNA]</scope>
    <source>
        <strain evidence="9 10">DSM 25478</strain>
    </source>
</reference>
<organism evidence="9 10">
    <name type="scientific">Sediminihabitans luteus</name>
    <dbReference type="NCBI Taxonomy" id="1138585"/>
    <lineage>
        <taxon>Bacteria</taxon>
        <taxon>Bacillati</taxon>
        <taxon>Actinomycetota</taxon>
        <taxon>Actinomycetes</taxon>
        <taxon>Micrococcales</taxon>
        <taxon>Cellulomonadaceae</taxon>
        <taxon>Sediminihabitans</taxon>
    </lineage>
</organism>
<feature type="transmembrane region" description="Helical" evidence="7">
    <location>
        <begin position="12"/>
        <end position="36"/>
    </location>
</feature>
<dbReference type="Pfam" id="PF01569">
    <property type="entry name" value="PAP2"/>
    <property type="match status" value="1"/>
</dbReference>
<feature type="transmembrane region" description="Helical" evidence="7">
    <location>
        <begin position="102"/>
        <end position="121"/>
    </location>
</feature>
<dbReference type="Proteomes" id="UP000231693">
    <property type="component" value="Unassembled WGS sequence"/>
</dbReference>